<dbReference type="PROSITE" id="PS50110">
    <property type="entry name" value="RESPONSE_REGULATORY"/>
    <property type="match status" value="1"/>
</dbReference>
<dbReference type="FunFam" id="3.40.50.2300:FF:000001">
    <property type="entry name" value="DNA-binding response regulator PhoB"/>
    <property type="match status" value="1"/>
</dbReference>
<evidence type="ECO:0000256" key="7">
    <source>
        <dbReference type="PROSITE-ProRule" id="PRU01091"/>
    </source>
</evidence>
<dbReference type="SUPFAM" id="SSF52172">
    <property type="entry name" value="CheY-like"/>
    <property type="match status" value="1"/>
</dbReference>
<evidence type="ECO:0000256" key="2">
    <source>
        <dbReference type="ARBA" id="ARBA00023012"/>
    </source>
</evidence>
<dbReference type="Gene3D" id="1.10.10.10">
    <property type="entry name" value="Winged helix-like DNA-binding domain superfamily/Winged helix DNA-binding domain"/>
    <property type="match status" value="1"/>
</dbReference>
<accession>A0A841HX31</accession>
<gene>
    <name evidence="10" type="ORF">HNR42_001506</name>
</gene>
<keyword evidence="2" id="KW-0902">Two-component regulatory system</keyword>
<name>A0A841HX31_9DEIO</name>
<feature type="domain" description="OmpR/PhoB-type" evidence="9">
    <location>
        <begin position="140"/>
        <end position="239"/>
    </location>
</feature>
<evidence type="ECO:0000256" key="3">
    <source>
        <dbReference type="ARBA" id="ARBA00023015"/>
    </source>
</evidence>
<evidence type="ECO:0000313" key="10">
    <source>
        <dbReference type="EMBL" id="MBB6098081.1"/>
    </source>
</evidence>
<keyword evidence="3" id="KW-0805">Transcription regulation</keyword>
<keyword evidence="4 7" id="KW-0238">DNA-binding</keyword>
<organism evidence="10 11">
    <name type="scientific">Deinobacterium chartae</name>
    <dbReference type="NCBI Taxonomy" id="521158"/>
    <lineage>
        <taxon>Bacteria</taxon>
        <taxon>Thermotogati</taxon>
        <taxon>Deinococcota</taxon>
        <taxon>Deinococci</taxon>
        <taxon>Deinococcales</taxon>
        <taxon>Deinococcaceae</taxon>
        <taxon>Deinobacterium</taxon>
    </lineage>
</organism>
<dbReference type="InterPro" id="IPR001867">
    <property type="entry name" value="OmpR/PhoB-type_DNA-bd"/>
</dbReference>
<dbReference type="InterPro" id="IPR039420">
    <property type="entry name" value="WalR-like"/>
</dbReference>
<dbReference type="InterPro" id="IPR001789">
    <property type="entry name" value="Sig_transdc_resp-reg_receiver"/>
</dbReference>
<dbReference type="GO" id="GO:0000976">
    <property type="term" value="F:transcription cis-regulatory region binding"/>
    <property type="evidence" value="ECO:0007669"/>
    <property type="project" value="TreeGrafter"/>
</dbReference>
<dbReference type="Pfam" id="PF00072">
    <property type="entry name" value="Response_reg"/>
    <property type="match status" value="1"/>
</dbReference>
<dbReference type="GO" id="GO:0000156">
    <property type="term" value="F:phosphorelay response regulator activity"/>
    <property type="evidence" value="ECO:0007669"/>
    <property type="project" value="TreeGrafter"/>
</dbReference>
<dbReference type="SMART" id="SM00448">
    <property type="entry name" value="REC"/>
    <property type="match status" value="1"/>
</dbReference>
<reference evidence="10 11" key="1">
    <citation type="submission" date="2020-08" db="EMBL/GenBank/DDBJ databases">
        <title>Genomic Encyclopedia of Type Strains, Phase IV (KMG-IV): sequencing the most valuable type-strain genomes for metagenomic binning, comparative biology and taxonomic classification.</title>
        <authorList>
            <person name="Goeker M."/>
        </authorList>
    </citation>
    <scope>NUCLEOTIDE SEQUENCE [LARGE SCALE GENOMIC DNA]</scope>
    <source>
        <strain evidence="10 11">DSM 21458</strain>
    </source>
</reference>
<dbReference type="InterPro" id="IPR036388">
    <property type="entry name" value="WH-like_DNA-bd_sf"/>
</dbReference>
<dbReference type="InterPro" id="IPR011006">
    <property type="entry name" value="CheY-like_superfamily"/>
</dbReference>
<dbReference type="Proteomes" id="UP000569951">
    <property type="component" value="Unassembled WGS sequence"/>
</dbReference>
<dbReference type="PANTHER" id="PTHR48111">
    <property type="entry name" value="REGULATOR OF RPOS"/>
    <property type="match status" value="1"/>
</dbReference>
<dbReference type="Gene3D" id="6.10.250.690">
    <property type="match status" value="1"/>
</dbReference>
<evidence type="ECO:0000256" key="4">
    <source>
        <dbReference type="ARBA" id="ARBA00023125"/>
    </source>
</evidence>
<dbReference type="PANTHER" id="PTHR48111:SF4">
    <property type="entry name" value="DNA-BINDING DUAL TRANSCRIPTIONAL REGULATOR OMPR"/>
    <property type="match status" value="1"/>
</dbReference>
<feature type="domain" description="Response regulatory" evidence="8">
    <location>
        <begin position="20"/>
        <end position="133"/>
    </location>
</feature>
<dbReference type="GO" id="GO:0032993">
    <property type="term" value="C:protein-DNA complex"/>
    <property type="evidence" value="ECO:0007669"/>
    <property type="project" value="TreeGrafter"/>
</dbReference>
<evidence type="ECO:0000256" key="6">
    <source>
        <dbReference type="PROSITE-ProRule" id="PRU00169"/>
    </source>
</evidence>
<evidence type="ECO:0000313" key="11">
    <source>
        <dbReference type="Proteomes" id="UP000569951"/>
    </source>
</evidence>
<comment type="caution">
    <text evidence="10">The sequence shown here is derived from an EMBL/GenBank/DDBJ whole genome shotgun (WGS) entry which is preliminary data.</text>
</comment>
<evidence type="ECO:0000256" key="1">
    <source>
        <dbReference type="ARBA" id="ARBA00022553"/>
    </source>
</evidence>
<sequence length="243" mass="26778">MNLPADPDFPARPDARPSQPILVVEDDPDITRIVRQYLEHAGHPVITAASGPAALEAVAALPPKLVVLDLMLPGQDGMQVLRELRRYGDLPVIILTALRGEAARIAGLDAGADDYVTKPFSPRELVSRVHAVLRRHTPAPPALARSPLELNPERREARLHGQVLTLTTLEFDLLALLAGHPGRVFARSELIERVWPDPLVGTDRAVDVYIHHLRRKLAADPATASRLRTVRRVGYVFTEDPHD</sequence>
<proteinExistence type="predicted"/>
<dbReference type="GO" id="GO:0005829">
    <property type="term" value="C:cytosol"/>
    <property type="evidence" value="ECO:0007669"/>
    <property type="project" value="TreeGrafter"/>
</dbReference>
<dbReference type="Gene3D" id="3.40.50.2300">
    <property type="match status" value="1"/>
</dbReference>
<dbReference type="AlphaFoldDB" id="A0A841HX31"/>
<keyword evidence="11" id="KW-1185">Reference proteome</keyword>
<dbReference type="EMBL" id="JACHHG010000005">
    <property type="protein sequence ID" value="MBB6098081.1"/>
    <property type="molecule type" value="Genomic_DNA"/>
</dbReference>
<evidence type="ECO:0000259" key="8">
    <source>
        <dbReference type="PROSITE" id="PS50110"/>
    </source>
</evidence>
<protein>
    <submittedName>
        <fullName evidence="10">DNA-binding response OmpR family regulator</fullName>
    </submittedName>
</protein>
<dbReference type="SMART" id="SM00862">
    <property type="entry name" value="Trans_reg_C"/>
    <property type="match status" value="1"/>
</dbReference>
<dbReference type="Pfam" id="PF00486">
    <property type="entry name" value="Trans_reg_C"/>
    <property type="match status" value="1"/>
</dbReference>
<feature type="DNA-binding region" description="OmpR/PhoB-type" evidence="7">
    <location>
        <begin position="140"/>
        <end position="239"/>
    </location>
</feature>
<evidence type="ECO:0000256" key="5">
    <source>
        <dbReference type="ARBA" id="ARBA00023163"/>
    </source>
</evidence>
<feature type="modified residue" description="4-aspartylphosphate" evidence="6">
    <location>
        <position position="69"/>
    </location>
</feature>
<keyword evidence="5" id="KW-0804">Transcription</keyword>
<dbReference type="PROSITE" id="PS51755">
    <property type="entry name" value="OMPR_PHOB"/>
    <property type="match status" value="1"/>
</dbReference>
<dbReference type="GO" id="GO:0006355">
    <property type="term" value="P:regulation of DNA-templated transcription"/>
    <property type="evidence" value="ECO:0007669"/>
    <property type="project" value="InterPro"/>
</dbReference>
<keyword evidence="1 6" id="KW-0597">Phosphoprotein</keyword>
<evidence type="ECO:0000259" key="9">
    <source>
        <dbReference type="PROSITE" id="PS51755"/>
    </source>
</evidence>
<dbReference type="RefSeq" id="WP_343058263.1">
    <property type="nucleotide sequence ID" value="NZ_JACHHG010000005.1"/>
</dbReference>
<dbReference type="CDD" id="cd00383">
    <property type="entry name" value="trans_reg_C"/>
    <property type="match status" value="1"/>
</dbReference>